<accession>A0ABQ1CYE6</accession>
<gene>
    <name evidence="1" type="ORF">Sdia_60910</name>
</gene>
<protein>
    <submittedName>
        <fullName evidence="1">Uncharacterized protein</fullName>
    </submittedName>
</protein>
<keyword evidence="2" id="KW-1185">Reference proteome</keyword>
<dbReference type="RefSeq" id="WP_189501295.1">
    <property type="nucleotide sequence ID" value="NZ_BLLN01000009.1"/>
</dbReference>
<organism evidence="1 2">
    <name type="scientific">Streptomyces diastaticus subsp. diastaticus</name>
    <dbReference type="NCBI Taxonomy" id="68040"/>
    <lineage>
        <taxon>Bacteria</taxon>
        <taxon>Bacillati</taxon>
        <taxon>Actinomycetota</taxon>
        <taxon>Actinomycetes</taxon>
        <taxon>Kitasatosporales</taxon>
        <taxon>Streptomycetaceae</taxon>
        <taxon>Streptomyces</taxon>
        <taxon>Streptomyces diastaticus group</taxon>
    </lineage>
</organism>
<comment type="caution">
    <text evidence="1">The sequence shown here is derived from an EMBL/GenBank/DDBJ whole genome shotgun (WGS) entry which is preliminary data.</text>
</comment>
<evidence type="ECO:0000313" key="1">
    <source>
        <dbReference type="EMBL" id="GFH75323.1"/>
    </source>
</evidence>
<name>A0ABQ1CYE6_STRDI</name>
<proteinExistence type="predicted"/>
<dbReference type="EMBL" id="BLLN01000009">
    <property type="protein sequence ID" value="GFH75323.1"/>
    <property type="molecule type" value="Genomic_DNA"/>
</dbReference>
<dbReference type="Proteomes" id="UP000472710">
    <property type="component" value="Unassembled WGS sequence"/>
</dbReference>
<reference evidence="1 2" key="1">
    <citation type="submission" date="2020-02" db="EMBL/GenBank/DDBJ databases">
        <title>Whole genome shotgun sequence of Streptomyces diastaticus subsp. diastaticus NBRC 13412.</title>
        <authorList>
            <person name="Ichikawa N."/>
            <person name="Komaki H."/>
            <person name="Tamura T."/>
        </authorList>
    </citation>
    <scope>NUCLEOTIDE SEQUENCE [LARGE SCALE GENOMIC DNA]</scope>
    <source>
        <strain evidence="1 2">NBRC 13412</strain>
    </source>
</reference>
<evidence type="ECO:0000313" key="2">
    <source>
        <dbReference type="Proteomes" id="UP000472710"/>
    </source>
</evidence>
<dbReference type="GeneID" id="95073942"/>
<sequence>MYEEAEREANRTMQTENLRADLHSAIREIRMLALKAEAAITQLKSPAVYDVDTAESPDIPYVESFIRDIRKAGIAAHAILPFDSNGDVRPLR</sequence>